<keyword evidence="1" id="KW-0560">Oxidoreductase</keyword>
<organism evidence="1 2">
    <name type="scientific">Zobellia galactanivorans (strain DSM 12802 / CCUG 47099 / CIP 106680 / NCIMB 13871 / Dsij)</name>
    <dbReference type="NCBI Taxonomy" id="63186"/>
    <lineage>
        <taxon>Bacteria</taxon>
        <taxon>Pseudomonadati</taxon>
        <taxon>Bacteroidota</taxon>
        <taxon>Flavobacteriia</taxon>
        <taxon>Flavobacteriales</taxon>
        <taxon>Flavobacteriaceae</taxon>
        <taxon>Zobellia</taxon>
    </lineage>
</organism>
<keyword evidence="1" id="KW-0223">Dioxygenase</keyword>
<dbReference type="PANTHER" id="PTHR20883:SF46">
    <property type="entry name" value="PHYTANOYL-COA HYDROXYLASE"/>
    <property type="match status" value="1"/>
</dbReference>
<reference evidence="1 2" key="2">
    <citation type="journal article" date="2012" name="Environ. Microbiol.">
        <title>Characterization of the first alginolytic operons in a marine bacterium: from their emergence in marine Flavobacteriia to their independent transfers to marine Proteobacteria and human gut Bacteroides.</title>
        <authorList>
            <person name="Thomas F."/>
            <person name="Barbeyron T."/>
            <person name="Tonon T."/>
            <person name="Genicot S."/>
            <person name="Czjzek M."/>
            <person name="Michel G."/>
        </authorList>
    </citation>
    <scope>NUCLEOTIDE SEQUENCE [LARGE SCALE GENOMIC DNA]</scope>
    <source>
        <strain evidence="2">DSM 12802 / CCUG 47099 / CIP 106680 / NCIMB 13871 / Dsij</strain>
    </source>
</reference>
<dbReference type="PANTHER" id="PTHR20883">
    <property type="entry name" value="PHYTANOYL-COA DIOXYGENASE DOMAIN CONTAINING 1"/>
    <property type="match status" value="1"/>
</dbReference>
<dbReference type="STRING" id="63186.ZOBELLIA_1039"/>
<dbReference type="SUPFAM" id="SSF51197">
    <property type="entry name" value="Clavaminate synthase-like"/>
    <property type="match status" value="1"/>
</dbReference>
<keyword evidence="2" id="KW-1185">Reference proteome</keyword>
<reference evidence="2" key="1">
    <citation type="submission" date="2009-07" db="EMBL/GenBank/DDBJ databases">
        <title>Complete genome sequence of Zobellia galactanivorans Dsij.</title>
        <authorList>
            <consortium name="Genoscope - CEA"/>
        </authorList>
    </citation>
    <scope>NUCLEOTIDE SEQUENCE [LARGE SCALE GENOMIC DNA]</scope>
    <source>
        <strain evidence="2">DSM 12802 / CCUG 47099 / CIP 106680 / NCIMB 13871 / Dsij</strain>
    </source>
</reference>
<dbReference type="GO" id="GO:0005506">
    <property type="term" value="F:iron ion binding"/>
    <property type="evidence" value="ECO:0007669"/>
    <property type="project" value="UniProtKB-ARBA"/>
</dbReference>
<evidence type="ECO:0000313" key="1">
    <source>
        <dbReference type="EMBL" id="CAZ95096.1"/>
    </source>
</evidence>
<gene>
    <name evidence="1" type="ordered locus">zobellia_1039</name>
</gene>
<dbReference type="Proteomes" id="UP000008898">
    <property type="component" value="Chromosome"/>
</dbReference>
<evidence type="ECO:0000313" key="2">
    <source>
        <dbReference type="Proteomes" id="UP000008898"/>
    </source>
</evidence>
<dbReference type="PATRIC" id="fig|63186.3.peg.1021"/>
<dbReference type="Gene3D" id="2.60.120.620">
    <property type="entry name" value="q2cbj1_9rhob like domain"/>
    <property type="match status" value="1"/>
</dbReference>
<proteinExistence type="predicted"/>
<dbReference type="RefSeq" id="WP_013992408.1">
    <property type="nucleotide sequence ID" value="NC_015844.1"/>
</dbReference>
<protein>
    <submittedName>
        <fullName evidence="1">Dioxygenase, PhyH family</fullName>
        <ecNumber evidence="1">1.-.-.-</ecNumber>
    </submittedName>
</protein>
<dbReference type="GO" id="GO:0016706">
    <property type="term" value="F:2-oxoglutarate-dependent dioxygenase activity"/>
    <property type="evidence" value="ECO:0007669"/>
    <property type="project" value="UniProtKB-ARBA"/>
</dbReference>
<sequence>MKRVDDLDDKNLQKKLRNDFLADGFIFFPGFLNALEISEVTERLNAFKKSQIEHMPRSDVYYEDINDKTSLKQLQRLFKYDSFFADMMDSSRFEKLASILLDDGVVGKNIQYFNKPPKIGQPTPAHQDGYYFMLEPNEAVTMWMALEPVDEENGCVRYIKGSHLTGMREHGKTGTLGFSQGIVDYGGKETDKNEVFYPTQAGDLLVHHSMTIHRADGNSSENRTRQAMGFIYYANKAKEDYEAQKAYQKKLAEDLTKENKV</sequence>
<accession>G0LA68</accession>
<dbReference type="HOGENOM" id="CLU_979381_0_0_10"/>
<dbReference type="AlphaFoldDB" id="G0LA68"/>
<dbReference type="Pfam" id="PF05721">
    <property type="entry name" value="PhyH"/>
    <property type="match status" value="1"/>
</dbReference>
<dbReference type="EMBL" id="FP476056">
    <property type="protein sequence ID" value="CAZ95096.1"/>
    <property type="molecule type" value="Genomic_DNA"/>
</dbReference>
<dbReference type="KEGG" id="zga:ZOBELLIA_1039"/>
<name>G0LA68_ZOBGA</name>
<dbReference type="EC" id="1.-.-.-" evidence="1"/>
<dbReference type="InterPro" id="IPR008775">
    <property type="entry name" value="Phytyl_CoA_dOase-like"/>
</dbReference>
<dbReference type="OrthoDB" id="9814777at2"/>